<dbReference type="Gene3D" id="2.70.70.10">
    <property type="entry name" value="Glucose Permease (Domain IIA)"/>
    <property type="match status" value="1"/>
</dbReference>
<evidence type="ECO:0000256" key="1">
    <source>
        <dbReference type="SAM" id="Coils"/>
    </source>
</evidence>
<reference evidence="4" key="1">
    <citation type="submission" date="2017-09" db="EMBL/GenBank/DDBJ databases">
        <title>Depth-based differentiation of microbial function through sediment-hosted aquifers and enrichment of novel symbionts in the deep terrestrial subsurface.</title>
        <authorList>
            <person name="Probst A.J."/>
            <person name="Ladd B."/>
            <person name="Jarett J.K."/>
            <person name="Geller-Mcgrath D.E."/>
            <person name="Sieber C.M.K."/>
            <person name="Emerson J.B."/>
            <person name="Anantharaman K."/>
            <person name="Thomas B.C."/>
            <person name="Malmstrom R."/>
            <person name="Stieglmeier M."/>
            <person name="Klingl A."/>
            <person name="Woyke T."/>
            <person name="Ryan C.M."/>
            <person name="Banfield J.F."/>
        </authorList>
    </citation>
    <scope>NUCLEOTIDE SEQUENCE [LARGE SCALE GENOMIC DNA]</scope>
</reference>
<dbReference type="GO" id="GO:0004222">
    <property type="term" value="F:metalloendopeptidase activity"/>
    <property type="evidence" value="ECO:0007669"/>
    <property type="project" value="TreeGrafter"/>
</dbReference>
<evidence type="ECO:0000313" key="3">
    <source>
        <dbReference type="EMBL" id="PJE76460.1"/>
    </source>
</evidence>
<feature type="coiled-coil region" evidence="1">
    <location>
        <begin position="156"/>
        <end position="211"/>
    </location>
</feature>
<dbReference type="InterPro" id="IPR011055">
    <property type="entry name" value="Dup_hybrid_motif"/>
</dbReference>
<organism evidence="3 4">
    <name type="scientific">Candidatus Uhrbacteria bacterium CG10_big_fil_rev_8_21_14_0_10_48_16</name>
    <dbReference type="NCBI Taxonomy" id="1975038"/>
    <lineage>
        <taxon>Bacteria</taxon>
        <taxon>Candidatus Uhriibacteriota</taxon>
    </lineage>
</organism>
<protein>
    <recommendedName>
        <fullName evidence="2">M23ase beta-sheet core domain-containing protein</fullName>
    </recommendedName>
</protein>
<dbReference type="PANTHER" id="PTHR21666:SF270">
    <property type="entry name" value="MUREIN HYDROLASE ACTIVATOR ENVC"/>
    <property type="match status" value="1"/>
</dbReference>
<feature type="domain" description="M23ase beta-sheet core" evidence="2">
    <location>
        <begin position="297"/>
        <end position="391"/>
    </location>
</feature>
<comment type="caution">
    <text evidence="3">The sequence shown here is derived from an EMBL/GenBank/DDBJ whole genome shotgun (WGS) entry which is preliminary data.</text>
</comment>
<gene>
    <name evidence="3" type="ORF">COV05_03775</name>
</gene>
<dbReference type="Proteomes" id="UP000231436">
    <property type="component" value="Unassembled WGS sequence"/>
</dbReference>
<dbReference type="CDD" id="cd12797">
    <property type="entry name" value="M23_peptidase"/>
    <property type="match status" value="1"/>
</dbReference>
<evidence type="ECO:0000313" key="4">
    <source>
        <dbReference type="Proteomes" id="UP000231436"/>
    </source>
</evidence>
<dbReference type="EMBL" id="PFEU01000018">
    <property type="protein sequence ID" value="PJE76460.1"/>
    <property type="molecule type" value="Genomic_DNA"/>
</dbReference>
<feature type="coiled-coil region" evidence="1">
    <location>
        <begin position="33"/>
        <end position="116"/>
    </location>
</feature>
<proteinExistence type="predicted"/>
<dbReference type="Gene3D" id="6.10.250.3150">
    <property type="match status" value="1"/>
</dbReference>
<dbReference type="InterPro" id="IPR050570">
    <property type="entry name" value="Cell_wall_metabolism_enzyme"/>
</dbReference>
<dbReference type="Pfam" id="PF01551">
    <property type="entry name" value="Peptidase_M23"/>
    <property type="match status" value="1"/>
</dbReference>
<dbReference type="AlphaFoldDB" id="A0A2M8LG76"/>
<dbReference type="SUPFAM" id="SSF51261">
    <property type="entry name" value="Duplicated hybrid motif"/>
    <property type="match status" value="1"/>
</dbReference>
<dbReference type="InterPro" id="IPR016047">
    <property type="entry name" value="M23ase_b-sheet_dom"/>
</dbReference>
<evidence type="ECO:0000259" key="2">
    <source>
        <dbReference type="Pfam" id="PF01551"/>
    </source>
</evidence>
<keyword evidence="1" id="KW-0175">Coiled coil</keyword>
<accession>A0A2M8LG76</accession>
<dbReference type="PANTHER" id="PTHR21666">
    <property type="entry name" value="PEPTIDASE-RELATED"/>
    <property type="match status" value="1"/>
</dbReference>
<name>A0A2M8LG76_9BACT</name>
<sequence>MTQRIILSLTLSFLVILGGGFAVLAQEASSDAINLLNDEIELKQQSIDQLNRQIETYRAKIQEKQSEEVSLYGELDLLENRIAKTELDIAATEAEIDLVNAEIALIEHEIHAIEEEMVQNREFVAEILLEIEVQDNTLPIQLLFGTDSFSEFFSNLEQLEAVSTDLKDAVEAARSTKDRLTEKHKSTEGKKEQLVLLTESLELESRQLEDNVGAKSYLLSVTQQSEAQFQELLTDLRQEQAYVNQQISLLQKEIEGKLDASDSLGDSSILSWPVNPTTRGISAYYHDTSYPFRHLFEHSGLDLPAPTGTPVTSAGPGYVAWTKQGTQYGNYIMIIHSNGLATLYAHLSRIDVSADQFVSRGDQIGAVGSTGLSTGPHLHFEVRKNGIPTNPLDYLISY</sequence>